<dbReference type="EMBL" id="JAHXRI010000010">
    <property type="protein sequence ID" value="MBZ1351155.1"/>
    <property type="molecule type" value="Genomic_DNA"/>
</dbReference>
<protein>
    <submittedName>
        <fullName evidence="2">Nucleotidyltransferase domain-containing protein</fullName>
    </submittedName>
</protein>
<proteinExistence type="predicted"/>
<dbReference type="Gene3D" id="3.30.460.10">
    <property type="entry name" value="Beta Polymerase, domain 2"/>
    <property type="match status" value="1"/>
</dbReference>
<organism evidence="2 3">
    <name type="scientific">Zwartia hollandica</name>
    <dbReference type="NCBI Taxonomy" id="324606"/>
    <lineage>
        <taxon>Bacteria</taxon>
        <taxon>Pseudomonadati</taxon>
        <taxon>Pseudomonadota</taxon>
        <taxon>Betaproteobacteria</taxon>
        <taxon>Burkholderiales</taxon>
        <taxon>Alcaligenaceae</taxon>
        <taxon>Zwartia</taxon>
    </lineage>
</organism>
<evidence type="ECO:0000313" key="3">
    <source>
        <dbReference type="Proteomes" id="UP000739565"/>
    </source>
</evidence>
<feature type="domain" description="Polymerase beta nucleotidyltransferase" evidence="1">
    <location>
        <begin position="11"/>
        <end position="102"/>
    </location>
</feature>
<reference evidence="2" key="1">
    <citation type="submission" date="2021-07" db="EMBL/GenBank/DDBJ databases">
        <title>New genus and species of the family Alcaligenaceae.</title>
        <authorList>
            <person name="Hahn M.W."/>
        </authorList>
    </citation>
    <scope>NUCLEOTIDE SEQUENCE</scope>
    <source>
        <strain evidence="2">LF4-65</strain>
    </source>
</reference>
<name>A0A953T381_9BURK</name>
<evidence type="ECO:0000313" key="2">
    <source>
        <dbReference type="EMBL" id="MBZ1351155.1"/>
    </source>
</evidence>
<dbReference type="SUPFAM" id="SSF81301">
    <property type="entry name" value="Nucleotidyltransferase"/>
    <property type="match status" value="1"/>
</dbReference>
<dbReference type="Proteomes" id="UP000739565">
    <property type="component" value="Unassembled WGS sequence"/>
</dbReference>
<dbReference type="RefSeq" id="WP_259661572.1">
    <property type="nucleotide sequence ID" value="NZ_JAHXRI010000010.1"/>
</dbReference>
<keyword evidence="3" id="KW-1185">Reference proteome</keyword>
<dbReference type="AlphaFoldDB" id="A0A953T381"/>
<sequence length="115" mass="13056">MDTGLSPQVVEKILTEFRKFPQLETAILYGSRALGTYKAGSDIDLSFLGKDLNQELVWKVSEALDDTLLPYVFDLSLLETIDNPDLKDHITRVGVVFYQREQHGCQPLTTRHEDS</sequence>
<dbReference type="InterPro" id="IPR041633">
    <property type="entry name" value="Polbeta"/>
</dbReference>
<dbReference type="CDD" id="cd05403">
    <property type="entry name" value="NT_KNTase_like"/>
    <property type="match status" value="1"/>
</dbReference>
<comment type="caution">
    <text evidence="2">The sequence shown here is derived from an EMBL/GenBank/DDBJ whole genome shotgun (WGS) entry which is preliminary data.</text>
</comment>
<gene>
    <name evidence="2" type="ORF">KZZ10_10905</name>
</gene>
<evidence type="ECO:0000259" key="1">
    <source>
        <dbReference type="Pfam" id="PF18765"/>
    </source>
</evidence>
<accession>A0A953T381</accession>
<dbReference type="Pfam" id="PF18765">
    <property type="entry name" value="Polbeta"/>
    <property type="match status" value="1"/>
</dbReference>
<dbReference type="InterPro" id="IPR043519">
    <property type="entry name" value="NT_sf"/>
</dbReference>